<comment type="caution">
    <text evidence="2">The sequence shown here is derived from an EMBL/GenBank/DDBJ whole genome shotgun (WGS) entry which is preliminary data.</text>
</comment>
<dbReference type="GO" id="GO:0005684">
    <property type="term" value="C:U2-type spliceosomal complex"/>
    <property type="evidence" value="ECO:0007669"/>
    <property type="project" value="TreeGrafter"/>
</dbReference>
<dbReference type="PANTHER" id="PTHR12111:SF2">
    <property type="entry name" value="SPLICING FACTOR YJU2B-RELATED"/>
    <property type="match status" value="1"/>
</dbReference>
<dbReference type="EMBL" id="UYJE01004006">
    <property type="protein sequence ID" value="VDI24189.1"/>
    <property type="molecule type" value="Genomic_DNA"/>
</dbReference>
<reference evidence="2" key="1">
    <citation type="submission" date="2018-11" db="EMBL/GenBank/DDBJ databases">
        <authorList>
            <person name="Alioto T."/>
            <person name="Alioto T."/>
        </authorList>
    </citation>
    <scope>NUCLEOTIDE SEQUENCE</scope>
</reference>
<organism evidence="2 3">
    <name type="scientific">Mytilus galloprovincialis</name>
    <name type="common">Mediterranean mussel</name>
    <dbReference type="NCBI Taxonomy" id="29158"/>
    <lineage>
        <taxon>Eukaryota</taxon>
        <taxon>Metazoa</taxon>
        <taxon>Spiralia</taxon>
        <taxon>Lophotrochozoa</taxon>
        <taxon>Mollusca</taxon>
        <taxon>Bivalvia</taxon>
        <taxon>Autobranchia</taxon>
        <taxon>Pteriomorphia</taxon>
        <taxon>Mytilida</taxon>
        <taxon>Mytiloidea</taxon>
        <taxon>Mytilidae</taxon>
        <taxon>Mytilinae</taxon>
        <taxon>Mytilus</taxon>
    </lineage>
</organism>
<evidence type="ECO:0000313" key="2">
    <source>
        <dbReference type="EMBL" id="VDI24189.1"/>
    </source>
</evidence>
<evidence type="ECO:0000313" key="3">
    <source>
        <dbReference type="Proteomes" id="UP000596742"/>
    </source>
</evidence>
<dbReference type="AlphaFoldDB" id="A0A8B6DU39"/>
<dbReference type="OrthoDB" id="360327at2759"/>
<dbReference type="Proteomes" id="UP000596742">
    <property type="component" value="Unassembled WGS sequence"/>
</dbReference>
<dbReference type="GO" id="GO:0071014">
    <property type="term" value="C:post-mRNA release spliceosomal complex"/>
    <property type="evidence" value="ECO:0007669"/>
    <property type="project" value="TreeGrafter"/>
</dbReference>
<protein>
    <submittedName>
        <fullName evidence="2">Coiled-coil domain-containing protein 130</fullName>
    </submittedName>
</protein>
<keyword evidence="3" id="KW-1185">Reference proteome</keyword>
<dbReference type="Pfam" id="PF04502">
    <property type="entry name" value="Saf4_Yju2"/>
    <property type="match status" value="1"/>
</dbReference>
<gene>
    <name evidence="2" type="ORF">MGAL_10B005785</name>
</gene>
<comment type="similarity">
    <text evidence="1">Belongs to the CWC16 family.</text>
</comment>
<name>A0A8B6DU39_MYTGA</name>
<dbReference type="GO" id="GO:0000398">
    <property type="term" value="P:mRNA splicing, via spliceosome"/>
    <property type="evidence" value="ECO:0007669"/>
    <property type="project" value="InterPro"/>
</dbReference>
<dbReference type="PANTHER" id="PTHR12111">
    <property type="entry name" value="SPLICING FACTOR YJU2"/>
    <property type="match status" value="1"/>
</dbReference>
<accession>A0A8B6DU39</accession>
<dbReference type="InterPro" id="IPR007590">
    <property type="entry name" value="Saf4/Yju2"/>
</dbReference>
<proteinExistence type="inferred from homology"/>
<evidence type="ECO:0000256" key="1">
    <source>
        <dbReference type="ARBA" id="ARBA00005595"/>
    </source>
</evidence>
<sequence>MAERKSVNKYYPPDWDPSKGSVNKHFGQHPLRDRAKKLGQGILVIRFELPYNIWCGGCNSPVGMGVRYNAEKSKVGNYYTTPIYKFRMKCHLCDNYFEIQTDPKNHDYVILCGARRKEQRWDPKDNEQIVPEDKATQKKLATDSMYKLEHGSDDKQRGKSVIKTIGQIADERNQYKDDYIINKIAREKFRNEKKAIKVTEEVDKELLLKSSLDISLVKETDEDKKLAGLLRLRPTETYDEKQIQKRKEIESRPIFETNKTEDLLQKGNDTKQNLAKSIALRKTSPFDTIKSSTNSSKQIRKMLGVRKRSLESNLEEDSPQFKKMKVGMDISVEQAMDNGNLTTGFVDAGSDIVPEDSINRPDSDKSFCDIDKNIIEADTCKSPVIKLQSPITSSGALSLVSVYADSESESSEG</sequence>